<evidence type="ECO:0000313" key="1">
    <source>
        <dbReference type="EMBL" id="OOF35620.1"/>
    </source>
</evidence>
<comment type="caution">
    <text evidence="1">The sequence shown here is derived from an EMBL/GenBank/DDBJ whole genome shotgun (WGS) entry which is preliminary data.</text>
</comment>
<proteinExistence type="predicted"/>
<protein>
    <submittedName>
        <fullName evidence="1">Uncharacterized protein</fullName>
    </submittedName>
</protein>
<sequence>MFWDIRDPSYNITEKCCSEKWEEQANKRTYKKNFVFELCKVEPKTGESLIGKTKSEVYSCLEQHGLYRYSSKTELKK</sequence>
<dbReference type="AlphaFoldDB" id="A0A1V3I6S2"/>
<dbReference type="STRING" id="1908258.BKK48_09170"/>
<evidence type="ECO:0000313" key="2">
    <source>
        <dbReference type="Proteomes" id="UP000189437"/>
    </source>
</evidence>
<dbReference type="Proteomes" id="UP000189437">
    <property type="component" value="Unassembled WGS sequence"/>
</dbReference>
<name>A0A1V3I6S2_9PAST</name>
<dbReference type="EMBL" id="MLHH01000027">
    <property type="protein sequence ID" value="OOF35620.1"/>
    <property type="molecule type" value="Genomic_DNA"/>
</dbReference>
<accession>A0A1V3I6S2</accession>
<organism evidence="1 2">
    <name type="scientific">Rodentibacter heidelbergensis</name>
    <dbReference type="NCBI Taxonomy" id="1908258"/>
    <lineage>
        <taxon>Bacteria</taxon>
        <taxon>Pseudomonadati</taxon>
        <taxon>Pseudomonadota</taxon>
        <taxon>Gammaproteobacteria</taxon>
        <taxon>Pasteurellales</taxon>
        <taxon>Pasteurellaceae</taxon>
        <taxon>Rodentibacter</taxon>
    </lineage>
</organism>
<reference evidence="1 2" key="1">
    <citation type="submission" date="2016-10" db="EMBL/GenBank/DDBJ databases">
        <title>Rodentibacter gen. nov. and new species.</title>
        <authorList>
            <person name="Christensen H."/>
        </authorList>
    </citation>
    <scope>NUCLEOTIDE SEQUENCE [LARGE SCALE GENOMIC DNA]</scope>
    <source>
        <strain evidence="1 2">Ac69</strain>
    </source>
</reference>
<keyword evidence="2" id="KW-1185">Reference proteome</keyword>
<gene>
    <name evidence="1" type="ORF">BKK48_09170</name>
</gene>